<evidence type="ECO:0000256" key="4">
    <source>
        <dbReference type="ARBA" id="ARBA00023145"/>
    </source>
</evidence>
<dbReference type="Pfam" id="PF01804">
    <property type="entry name" value="Penicil_amidase"/>
    <property type="match status" value="1"/>
</dbReference>
<comment type="similarity">
    <text evidence="1">Belongs to the peptidase S45 family.</text>
</comment>
<feature type="chain" id="PRO_5011120573" evidence="6">
    <location>
        <begin position="21"/>
        <end position="825"/>
    </location>
</feature>
<keyword evidence="4" id="KW-0865">Zymogen</keyword>
<evidence type="ECO:0000256" key="3">
    <source>
        <dbReference type="ARBA" id="ARBA00022801"/>
    </source>
</evidence>
<sequence>MNKTARLASALAPLVVLMLAACVPLPPIESGASVQSAAPYSAEIRRTQSGIPHIKAADWGSLGYGYGYAQAEDNLCTLADAFVTYRGERSAWFGADARPPAGATFGQPRNIDADFFFRLVDDNAAVERYRAAQPASLQSLIDGFAAGYNQYLHDLDAGRVPNAHAACKGKPWVERITADDVYQRLIAANLGGGAAQFVQQIANARPPRAPSASSNDEAAKTSAVDGDATSVDIGKTAGIGSNALAFGAPITHDDRSLLFGNPHWFWRGPDRFYQAQLTIPGVVNVAGVSFLGVPVIVLGFNDNVAWTHTVSTVRRFGIFQLALDPADPTRYLIDGRAEPMTAVPLTIQTRRPDGSFEAVTRTLYRTRFGPVVDLSSMAPGLGWTAQRAFALRDVNVENNRAFLNFFAWNQARSLTDFIAIEKRFAAMPWVNTFAIGKGDARVWFADIGPMPNVPDALVDSCTTPAGRAFNGRVPGVPFLDGSKSACAWRVDSSAVQAGALPVEQMPSIARGDYVGNFNDSYWLTNANAPMTGYPRIAGATGTPQSLRTRFGHLLAAQLQREEGGITRDALKSAVLQSGSLSERLFRKPLLDAACNFGDPQNTLREACDVLRAWDGTANTDARGANLWDEFWVRVTRIAPERLYANGFDPAAPLATPGGFNTSNPAVVQDLKQALGGAVLALKLNGFALNSRRGDILYTMRNGARVPLYGGCDEAGYFTIVCARRPLDTRGYPMDFNGHGDSYMQVVSFGEDGVDADTMLAHSESDDPASPHSGDATRLFAAKTWQRFPFTDRAIDADPALVRKTVSGERRQEPVLRAVGPRRVPQ</sequence>
<protein>
    <submittedName>
        <fullName evidence="7">Penicillin amidase</fullName>
    </submittedName>
</protein>
<dbReference type="Gene3D" id="2.30.120.10">
    <property type="match status" value="1"/>
</dbReference>
<feature type="region of interest" description="Disordered" evidence="5">
    <location>
        <begin position="204"/>
        <end position="225"/>
    </location>
</feature>
<dbReference type="OrthoDB" id="9760084at2"/>
<dbReference type="InterPro" id="IPR023343">
    <property type="entry name" value="Penicillin_amidase_dom1"/>
</dbReference>
<evidence type="ECO:0000256" key="2">
    <source>
        <dbReference type="ARBA" id="ARBA00022729"/>
    </source>
</evidence>
<evidence type="ECO:0000313" key="7">
    <source>
        <dbReference type="EMBL" id="SAL72597.1"/>
    </source>
</evidence>
<keyword evidence="2 6" id="KW-0732">Signal</keyword>
<dbReference type="GO" id="GO:0016811">
    <property type="term" value="F:hydrolase activity, acting on carbon-nitrogen (but not peptide) bonds, in linear amides"/>
    <property type="evidence" value="ECO:0007669"/>
    <property type="project" value="InterPro"/>
</dbReference>
<dbReference type="AlphaFoldDB" id="A0A158JUW0"/>
<dbReference type="InterPro" id="IPR002692">
    <property type="entry name" value="S45"/>
</dbReference>
<dbReference type="SUPFAM" id="SSF56235">
    <property type="entry name" value="N-terminal nucleophile aminohydrolases (Ntn hydrolases)"/>
    <property type="match status" value="1"/>
</dbReference>
<evidence type="ECO:0000256" key="6">
    <source>
        <dbReference type="SAM" id="SignalP"/>
    </source>
</evidence>
<feature type="region of interest" description="Disordered" evidence="5">
    <location>
        <begin position="804"/>
        <end position="825"/>
    </location>
</feature>
<dbReference type="Gene3D" id="3.60.20.10">
    <property type="entry name" value="Glutamine Phosphoribosylpyrophosphate, subunit 1, domain 1"/>
    <property type="match status" value="1"/>
</dbReference>
<comment type="caution">
    <text evidence="7">The sequence shown here is derived from an EMBL/GenBank/DDBJ whole genome shotgun (WGS) entry which is preliminary data.</text>
</comment>
<proteinExistence type="inferred from homology"/>
<dbReference type="InterPro" id="IPR043147">
    <property type="entry name" value="Penicillin_amidase_A-knob"/>
</dbReference>
<dbReference type="PANTHER" id="PTHR34218:SF3">
    <property type="entry name" value="ACYL-HOMOSERINE LACTONE ACYLASE PVDQ"/>
    <property type="match status" value="1"/>
</dbReference>
<evidence type="ECO:0000256" key="5">
    <source>
        <dbReference type="SAM" id="MobiDB-lite"/>
    </source>
</evidence>
<feature type="signal peptide" evidence="6">
    <location>
        <begin position="1"/>
        <end position="20"/>
    </location>
</feature>
<dbReference type="Gene3D" id="1.10.1400.10">
    <property type="match status" value="1"/>
</dbReference>
<dbReference type="GO" id="GO:0017000">
    <property type="term" value="P:antibiotic biosynthetic process"/>
    <property type="evidence" value="ECO:0007669"/>
    <property type="project" value="InterPro"/>
</dbReference>
<dbReference type="PANTHER" id="PTHR34218">
    <property type="entry name" value="PEPTIDASE S45 PENICILLIN AMIDASE"/>
    <property type="match status" value="1"/>
</dbReference>
<organism evidence="7 8">
    <name type="scientific">Caballeronia choica</name>
    <dbReference type="NCBI Taxonomy" id="326476"/>
    <lineage>
        <taxon>Bacteria</taxon>
        <taxon>Pseudomonadati</taxon>
        <taxon>Pseudomonadota</taxon>
        <taxon>Betaproteobacteria</taxon>
        <taxon>Burkholderiales</taxon>
        <taxon>Burkholderiaceae</taxon>
        <taxon>Caballeronia</taxon>
    </lineage>
</organism>
<dbReference type="Gene3D" id="1.10.439.10">
    <property type="entry name" value="Penicillin Amidohydrolase, domain 1"/>
    <property type="match status" value="1"/>
</dbReference>
<dbReference type="InterPro" id="IPR029055">
    <property type="entry name" value="Ntn_hydrolases_N"/>
</dbReference>
<keyword evidence="3" id="KW-0378">Hydrolase</keyword>
<gene>
    <name evidence="7" type="ORF">AWB68_04293</name>
</gene>
<accession>A0A158JUW0</accession>
<dbReference type="EMBL" id="FCON02000050">
    <property type="protein sequence ID" value="SAL72597.1"/>
    <property type="molecule type" value="Genomic_DNA"/>
</dbReference>
<feature type="compositionally biased region" description="Low complexity" evidence="5">
    <location>
        <begin position="204"/>
        <end position="215"/>
    </location>
</feature>
<dbReference type="PROSITE" id="PS51257">
    <property type="entry name" value="PROKAR_LIPOPROTEIN"/>
    <property type="match status" value="1"/>
</dbReference>
<keyword evidence="8" id="KW-1185">Reference proteome</keyword>
<dbReference type="InterPro" id="IPR043146">
    <property type="entry name" value="Penicillin_amidase_N_B-knob"/>
</dbReference>
<evidence type="ECO:0000256" key="1">
    <source>
        <dbReference type="ARBA" id="ARBA00006586"/>
    </source>
</evidence>
<name>A0A158JUW0_9BURK</name>
<dbReference type="Proteomes" id="UP000054770">
    <property type="component" value="Unassembled WGS sequence"/>
</dbReference>
<reference evidence="7" key="1">
    <citation type="submission" date="2016-01" db="EMBL/GenBank/DDBJ databases">
        <authorList>
            <person name="Peeters C."/>
        </authorList>
    </citation>
    <scope>NUCLEOTIDE SEQUENCE [LARGE SCALE GENOMIC DNA]</scope>
    <source>
        <strain evidence="7">LMG 22940</strain>
    </source>
</reference>
<evidence type="ECO:0000313" key="8">
    <source>
        <dbReference type="Proteomes" id="UP000054770"/>
    </source>
</evidence>
<dbReference type="RefSeq" id="WP_087646399.1">
    <property type="nucleotide sequence ID" value="NZ_FCON02000050.1"/>
</dbReference>